<comment type="similarity">
    <text evidence="1">Belongs to the LytR/CpsA/Psr (LCP) family.</text>
</comment>
<dbReference type="InterPro" id="IPR050922">
    <property type="entry name" value="LytR/CpsA/Psr_CW_biosynth"/>
</dbReference>
<proteinExistence type="inferred from homology"/>
<accession>A0A1Z1N4N6</accession>
<evidence type="ECO:0000313" key="5">
    <source>
        <dbReference type="EMBL" id="PAB55646.1"/>
    </source>
</evidence>
<dbReference type="EMBL" id="NIBD01000021">
    <property type="protein sequence ID" value="PAB55646.1"/>
    <property type="molecule type" value="Genomic_DNA"/>
</dbReference>
<dbReference type="NCBIfam" id="TIGR00350">
    <property type="entry name" value="lytR_cpsA_psr"/>
    <property type="match status" value="1"/>
</dbReference>
<dbReference type="InterPro" id="IPR004474">
    <property type="entry name" value="LytR_CpsA_psr"/>
</dbReference>
<dbReference type="AlphaFoldDB" id="A0A1Z1N4N6"/>
<protein>
    <submittedName>
        <fullName evidence="5">LytR family transcriptional regulator</fullName>
    </submittedName>
</protein>
<sequence length="374" mass="42181">MRPEEPKRPRQKLRRNNVFAASKKDYKNGNSFARLVGLLSILLVCGSVAYFAHAYFSAMSSVQQAYRGTGKTSQLISQKKPISILILGVDQGIEGRHDRGNSDTMILATMNPGKKEATMTSIPRDLLADIKGDGSGEGKYYMFRVNSAYQVGGSKGATRTVKALLNTPVNYYMEVNMKALESMVEALGGVDVNVPFTFTYHTHFKKGKQHLNGKEALDYVRMRKEDPKGDYGRQMRQRQVINDIVRKGMSVNSITNYRKILKVFAKYVKTNLTFDDMLSIAMNYRGCTQNIKSGYIQGHNVWIGAAAMQVASTKELQRVSDLVRSSLGLKQEKLHNQETRQNSLQQGLNWNDPEDFRNYVIYDKDSDTIPWDGN</sequence>
<keyword evidence="2" id="KW-1133">Transmembrane helix</keyword>
<feature type="transmembrane region" description="Helical" evidence="2">
    <location>
        <begin position="32"/>
        <end position="56"/>
    </location>
</feature>
<reference evidence="6 7" key="1">
    <citation type="submission" date="2017-05" db="EMBL/GenBank/DDBJ databases">
        <title>Lactobacillus johnsonii from commercial turkeys.</title>
        <authorList>
            <person name="Johnson T.J."/>
            <person name="Youmans B."/>
        </authorList>
    </citation>
    <scope>NUCLEOTIDE SEQUENCE [LARGE SCALE GENOMIC DNA]</scope>
    <source>
        <strain evidence="5 6">UMNLJ114</strain>
        <strain evidence="4 7">UMNLJ54</strain>
    </source>
</reference>
<dbReference type="Proteomes" id="UP000216008">
    <property type="component" value="Unassembled WGS sequence"/>
</dbReference>
<evidence type="ECO:0000259" key="3">
    <source>
        <dbReference type="Pfam" id="PF03816"/>
    </source>
</evidence>
<dbReference type="EMBL" id="NIBB01000008">
    <property type="protein sequence ID" value="PAB53455.1"/>
    <property type="molecule type" value="Genomic_DNA"/>
</dbReference>
<evidence type="ECO:0000256" key="1">
    <source>
        <dbReference type="ARBA" id="ARBA00006068"/>
    </source>
</evidence>
<organism evidence="5 6">
    <name type="scientific">Lactobacillus johnsonii</name>
    <dbReference type="NCBI Taxonomy" id="33959"/>
    <lineage>
        <taxon>Bacteria</taxon>
        <taxon>Bacillati</taxon>
        <taxon>Bacillota</taxon>
        <taxon>Bacilli</taxon>
        <taxon>Lactobacillales</taxon>
        <taxon>Lactobacillaceae</taxon>
        <taxon>Lactobacillus</taxon>
    </lineage>
</organism>
<dbReference type="Proteomes" id="UP000216448">
    <property type="component" value="Unassembled WGS sequence"/>
</dbReference>
<dbReference type="PANTHER" id="PTHR33392">
    <property type="entry name" value="POLYISOPRENYL-TEICHOIC ACID--PEPTIDOGLYCAN TEICHOIC ACID TRANSFERASE TAGU"/>
    <property type="match status" value="1"/>
</dbReference>
<evidence type="ECO:0000256" key="2">
    <source>
        <dbReference type="SAM" id="Phobius"/>
    </source>
</evidence>
<dbReference type="RefSeq" id="WP_087712621.1">
    <property type="nucleotide sequence ID" value="NZ_CP021703.1"/>
</dbReference>
<comment type="caution">
    <text evidence="5">The sequence shown here is derived from an EMBL/GenBank/DDBJ whole genome shotgun (WGS) entry which is preliminary data.</text>
</comment>
<evidence type="ECO:0000313" key="4">
    <source>
        <dbReference type="EMBL" id="PAB53455.1"/>
    </source>
</evidence>
<dbReference type="PANTHER" id="PTHR33392:SF6">
    <property type="entry name" value="POLYISOPRENYL-TEICHOIC ACID--PEPTIDOGLYCAN TEICHOIC ACID TRANSFERASE TAGU"/>
    <property type="match status" value="1"/>
</dbReference>
<dbReference type="Pfam" id="PF03816">
    <property type="entry name" value="LytR_cpsA_psr"/>
    <property type="match status" value="1"/>
</dbReference>
<dbReference type="Gene3D" id="3.40.630.190">
    <property type="entry name" value="LCP protein"/>
    <property type="match status" value="1"/>
</dbReference>
<keyword evidence="2" id="KW-0472">Membrane</keyword>
<feature type="domain" description="Cell envelope-related transcriptional attenuator" evidence="3">
    <location>
        <begin position="101"/>
        <end position="247"/>
    </location>
</feature>
<evidence type="ECO:0000313" key="7">
    <source>
        <dbReference type="Proteomes" id="UP000216448"/>
    </source>
</evidence>
<evidence type="ECO:0000313" key="6">
    <source>
        <dbReference type="Proteomes" id="UP000216008"/>
    </source>
</evidence>
<keyword evidence="2" id="KW-0812">Transmembrane</keyword>
<name>A0A1Z1N4N6_LACJH</name>
<gene>
    <name evidence="4" type="ORF">A3P64_01785</name>
    <name evidence="5" type="ORF">A3Q24_04310</name>
</gene>